<feature type="transmembrane region" description="Helical" evidence="12">
    <location>
        <begin position="65"/>
        <end position="86"/>
    </location>
</feature>
<keyword evidence="5 12" id="KW-1133">Transmembrane helix</keyword>
<feature type="transmembrane region" description="Helical" evidence="12">
    <location>
        <begin position="288"/>
        <end position="307"/>
    </location>
</feature>
<keyword evidence="9" id="KW-0739">Sodium transport</keyword>
<feature type="transmembrane region" description="Helical" evidence="12">
    <location>
        <begin position="125"/>
        <end position="148"/>
    </location>
</feature>
<keyword evidence="6" id="KW-0915">Sodium</keyword>
<dbReference type="InterPro" id="IPR014710">
    <property type="entry name" value="RmlC-like_jellyroll"/>
</dbReference>
<comment type="subcellular location">
    <subcellularLocation>
        <location evidence="1">Cell membrane</location>
        <topology evidence="1">Multi-pass membrane protein</topology>
    </subcellularLocation>
</comment>
<dbReference type="Gene3D" id="2.60.120.10">
    <property type="entry name" value="Jelly Rolls"/>
    <property type="match status" value="1"/>
</dbReference>
<proteinExistence type="predicted"/>
<organism evidence="14 15">
    <name type="scientific">Tetrahymena thermophila (strain SB210)</name>
    <dbReference type="NCBI Taxonomy" id="312017"/>
    <lineage>
        <taxon>Eukaryota</taxon>
        <taxon>Sar</taxon>
        <taxon>Alveolata</taxon>
        <taxon>Ciliophora</taxon>
        <taxon>Intramacronucleata</taxon>
        <taxon>Oligohymenophorea</taxon>
        <taxon>Hymenostomatida</taxon>
        <taxon>Tetrahymenina</taxon>
        <taxon>Tetrahymenidae</taxon>
        <taxon>Tetrahymena</taxon>
    </lineage>
</organism>
<evidence type="ECO:0000256" key="3">
    <source>
        <dbReference type="ARBA" id="ARBA00022475"/>
    </source>
</evidence>
<dbReference type="RefSeq" id="XP_001021323.3">
    <property type="nucleotide sequence ID" value="XM_001021323.3"/>
</dbReference>
<dbReference type="GO" id="GO:0015386">
    <property type="term" value="F:potassium:proton antiporter activity"/>
    <property type="evidence" value="ECO:0007669"/>
    <property type="project" value="TreeGrafter"/>
</dbReference>
<evidence type="ECO:0000313" key="15">
    <source>
        <dbReference type="Proteomes" id="UP000009168"/>
    </source>
</evidence>
<dbReference type="GO" id="GO:0005886">
    <property type="term" value="C:plasma membrane"/>
    <property type="evidence" value="ECO:0007669"/>
    <property type="project" value="UniProtKB-SubCell"/>
</dbReference>
<dbReference type="SUPFAM" id="SSF51206">
    <property type="entry name" value="cAMP-binding domain-like"/>
    <property type="match status" value="1"/>
</dbReference>
<evidence type="ECO:0000256" key="12">
    <source>
        <dbReference type="SAM" id="Phobius"/>
    </source>
</evidence>
<feature type="transmembrane region" description="Helical" evidence="12">
    <location>
        <begin position="35"/>
        <end position="53"/>
    </location>
</feature>
<reference evidence="15" key="1">
    <citation type="journal article" date="2006" name="PLoS Biol.">
        <title>Macronuclear genome sequence of the ciliate Tetrahymena thermophila, a model eukaryote.</title>
        <authorList>
            <person name="Eisen J.A."/>
            <person name="Coyne R.S."/>
            <person name="Wu M."/>
            <person name="Wu D."/>
            <person name="Thiagarajan M."/>
            <person name="Wortman J.R."/>
            <person name="Badger J.H."/>
            <person name="Ren Q."/>
            <person name="Amedeo P."/>
            <person name="Jones K.M."/>
            <person name="Tallon L.J."/>
            <person name="Delcher A.L."/>
            <person name="Salzberg S.L."/>
            <person name="Silva J.C."/>
            <person name="Haas B.J."/>
            <person name="Majoros W.H."/>
            <person name="Farzad M."/>
            <person name="Carlton J.M."/>
            <person name="Smith R.K. Jr."/>
            <person name="Garg J."/>
            <person name="Pearlman R.E."/>
            <person name="Karrer K.M."/>
            <person name="Sun L."/>
            <person name="Manning G."/>
            <person name="Elde N.C."/>
            <person name="Turkewitz A.P."/>
            <person name="Asai D.J."/>
            <person name="Wilkes D.E."/>
            <person name="Wang Y."/>
            <person name="Cai H."/>
            <person name="Collins K."/>
            <person name="Stewart B.A."/>
            <person name="Lee S.R."/>
            <person name="Wilamowska K."/>
            <person name="Weinberg Z."/>
            <person name="Ruzzo W.L."/>
            <person name="Wloga D."/>
            <person name="Gaertig J."/>
            <person name="Frankel J."/>
            <person name="Tsao C.-C."/>
            <person name="Gorovsky M.A."/>
            <person name="Keeling P.J."/>
            <person name="Waller R.F."/>
            <person name="Patron N.J."/>
            <person name="Cherry J.M."/>
            <person name="Stover N.A."/>
            <person name="Krieger C.J."/>
            <person name="del Toro C."/>
            <person name="Ryder H.F."/>
            <person name="Williamson S.C."/>
            <person name="Barbeau R.A."/>
            <person name="Hamilton E.P."/>
            <person name="Orias E."/>
        </authorList>
    </citation>
    <scope>NUCLEOTIDE SEQUENCE [LARGE SCALE GENOMIC DNA]</scope>
    <source>
        <strain evidence="15">SB210</strain>
    </source>
</reference>
<keyword evidence="3" id="KW-1003">Cell membrane</keyword>
<sequence>MNNSTDTSAATYQPNYFSTMAAQAIDDSKISTESLVVFFLFGGLMIAGFVREINKKTSIPYTPMLFVIGIFLGKFSESMGILGITISKISLINPHGILIIFLPVLIFESGFNSDWHTFKKQSGQIFLLAFPCVLFSAIFLLISIKVILRYDDSYYTWSGAFMFGSILSCTDTVAVLALLKEVGAPKKFNSLIEGESLLNDGTCMVLFQISSEFAKKVDQNTQNQQYFDLFEVIKLLLSLTVGGTLLGIVFGMIAQFWMRRIHNDPILTVNITFIVCYLTYYVAENVDIGIKVSGIMALVSLGIYLSIFGKTKISSEEKRTVYIFWKYVTYAGESIIFILAGVLVGVKVLTSNGDYDTMSGSDNVSSSIQTSDYFKLFGLYVCMILSRFGSIACFMSWLRKWGYGLTWKEVYVLAYGGLRGAIGISFAMIVANDDSYSQKLRDIILFDMAGNAILTLIINGTTTGPLIKSLGLCVTSTVRERVFLNILQDLKEDTEKKINYLKSNNYLKMVNWDSVKEYVGLADLEQRITRLESDLTKREEIEEYTRNIRNKNVIDAKIDELKNSNEFQEQQSFDSDSTNHNLDENMIVECRNRFLMALKGNYWDIYERNQCSSNALLLLIDSVNWDLDTEQERMNSWEFLSNYFYNPIYIKVLFQLKGWPIVGSYAGNLLFNHISNIYDVIAAYIEAHEQAEQLCIDQFPFIPQVLEIIIRESQDNRMSGEEYIKNDLNVSFPEITKQIQTKKATYSLLECQKKIIKKGILLGKIDEKERDILMQQIDDRVVALDNIKPSWKAPPIKNFLENVPFFKLIHKDLLPYIIKESVEMIFEKDMYIIKEGEKAKYFFVITRGSATETTSQSFCTYQEQKEVGSLISPHHLIVPSLRYLTSCMANAVVYVLAFPLSSIQKVIKVNLEIKEYVWMQSLRALSQLFYNELKPLGSLDRNSFIKLQPKLKFAKYNKGKTIQCESGGILLKGQVSRKDLTDVMMTQSKVNNDEVKKSDLIDGRIYKAFCVLMPGQAFSVFTEKKCTFLHFAEDCEEIRFMISHMDYNVGINQQTPHTLNIFSPVAVSGSHNKRNSFQAPHLSRFAGRHTFNNLEVVVQGSENKINSGQQIELQKMKSKSYLNDQQIKSVKSDDEESDDNKEK</sequence>
<evidence type="ECO:0000256" key="11">
    <source>
        <dbReference type="SAM" id="MobiDB-lite"/>
    </source>
</evidence>
<name>I7M2Q0_TETTS</name>
<dbReference type="GO" id="GO:0051453">
    <property type="term" value="P:regulation of intracellular pH"/>
    <property type="evidence" value="ECO:0007669"/>
    <property type="project" value="TreeGrafter"/>
</dbReference>
<dbReference type="InParanoid" id="I7M2Q0"/>
<keyword evidence="10" id="KW-0175">Coiled coil</keyword>
<dbReference type="InterPro" id="IPR000595">
    <property type="entry name" value="cNMP-bd_dom"/>
</dbReference>
<evidence type="ECO:0000256" key="8">
    <source>
        <dbReference type="ARBA" id="ARBA00023136"/>
    </source>
</evidence>
<dbReference type="InterPro" id="IPR018422">
    <property type="entry name" value="Cation/H_exchanger_CPA1"/>
</dbReference>
<feature type="transmembrane region" description="Helical" evidence="12">
    <location>
        <begin position="327"/>
        <end position="349"/>
    </location>
</feature>
<evidence type="ECO:0000256" key="5">
    <source>
        <dbReference type="ARBA" id="ARBA00022989"/>
    </source>
</evidence>
<feature type="region of interest" description="Disordered" evidence="11">
    <location>
        <begin position="1119"/>
        <end position="1143"/>
    </location>
</feature>
<feature type="transmembrane region" description="Helical" evidence="12">
    <location>
        <begin position="229"/>
        <end position="253"/>
    </location>
</feature>
<dbReference type="GO" id="GO:0015385">
    <property type="term" value="F:sodium:proton antiporter activity"/>
    <property type="evidence" value="ECO:0007669"/>
    <property type="project" value="InterPro"/>
</dbReference>
<dbReference type="EMBL" id="GG662605">
    <property type="protein sequence ID" value="EAS01078.3"/>
    <property type="molecule type" value="Genomic_DNA"/>
</dbReference>
<evidence type="ECO:0000256" key="9">
    <source>
        <dbReference type="ARBA" id="ARBA00023201"/>
    </source>
</evidence>
<dbReference type="PANTHER" id="PTHR10110:SF86">
    <property type="entry name" value="SODIUM_HYDROGEN EXCHANGER 7"/>
    <property type="match status" value="1"/>
</dbReference>
<feature type="domain" description="Cyclic nucleotide-binding" evidence="13">
    <location>
        <begin position="805"/>
        <end position="850"/>
    </location>
</feature>
<keyword evidence="15" id="KW-1185">Reference proteome</keyword>
<dbReference type="Gene3D" id="6.10.140.1330">
    <property type="match status" value="1"/>
</dbReference>
<dbReference type="eggNOG" id="KOG1965">
    <property type="taxonomic scope" value="Eukaryota"/>
</dbReference>
<dbReference type="GO" id="GO:0098719">
    <property type="term" value="P:sodium ion import across plasma membrane"/>
    <property type="evidence" value="ECO:0007669"/>
    <property type="project" value="TreeGrafter"/>
</dbReference>
<evidence type="ECO:0000256" key="6">
    <source>
        <dbReference type="ARBA" id="ARBA00023053"/>
    </source>
</evidence>
<feature type="compositionally biased region" description="Acidic residues" evidence="11">
    <location>
        <begin position="1133"/>
        <end position="1143"/>
    </location>
</feature>
<keyword evidence="8 12" id="KW-0472">Membrane</keyword>
<gene>
    <name evidence="14" type="ORF">TTHERM_00316310</name>
</gene>
<evidence type="ECO:0000259" key="13">
    <source>
        <dbReference type="PROSITE" id="PS50042"/>
    </source>
</evidence>
<evidence type="ECO:0000313" key="14">
    <source>
        <dbReference type="EMBL" id="EAS01078.3"/>
    </source>
</evidence>
<evidence type="ECO:0000256" key="10">
    <source>
        <dbReference type="SAM" id="Coils"/>
    </source>
</evidence>
<keyword evidence="2" id="KW-0813">Transport</keyword>
<dbReference type="Pfam" id="PF00999">
    <property type="entry name" value="Na_H_Exchanger"/>
    <property type="match status" value="1"/>
</dbReference>
<evidence type="ECO:0000256" key="2">
    <source>
        <dbReference type="ARBA" id="ARBA00022448"/>
    </source>
</evidence>
<protein>
    <submittedName>
        <fullName evidence="14">Sodium/hydrogen exchanger family protein</fullName>
    </submittedName>
</protein>
<feature type="transmembrane region" description="Helical" evidence="12">
    <location>
        <begin position="265"/>
        <end position="282"/>
    </location>
</feature>
<feature type="transmembrane region" description="Helical" evidence="12">
    <location>
        <begin position="377"/>
        <end position="398"/>
    </location>
</feature>
<evidence type="ECO:0000256" key="4">
    <source>
        <dbReference type="ARBA" id="ARBA00022692"/>
    </source>
</evidence>
<dbReference type="OrthoDB" id="441412at2759"/>
<feature type="transmembrane region" description="Helical" evidence="12">
    <location>
        <begin position="410"/>
        <end position="431"/>
    </location>
</feature>
<dbReference type="InterPro" id="IPR006153">
    <property type="entry name" value="Cation/H_exchanger_TM"/>
</dbReference>
<dbReference type="InterPro" id="IPR018488">
    <property type="entry name" value="cNMP-bd_CS"/>
</dbReference>
<accession>I7M2Q0</accession>
<feature type="coiled-coil region" evidence="10">
    <location>
        <begin position="484"/>
        <end position="571"/>
    </location>
</feature>
<feature type="transmembrane region" description="Helical" evidence="12">
    <location>
        <begin position="154"/>
        <end position="179"/>
    </location>
</feature>
<dbReference type="InterPro" id="IPR018490">
    <property type="entry name" value="cNMP-bd_dom_sf"/>
</dbReference>
<keyword evidence="4 12" id="KW-0812">Transmembrane</keyword>
<dbReference type="AlphaFoldDB" id="I7M2Q0"/>
<dbReference type="PROSITE" id="PS00888">
    <property type="entry name" value="CNMP_BINDING_1"/>
    <property type="match status" value="1"/>
</dbReference>
<keyword evidence="7" id="KW-0406">Ion transport</keyword>
<dbReference type="KEGG" id="tet:TTHERM_00316310"/>
<evidence type="ECO:0000256" key="7">
    <source>
        <dbReference type="ARBA" id="ARBA00023065"/>
    </source>
</evidence>
<dbReference type="PROSITE" id="PS50042">
    <property type="entry name" value="CNMP_BINDING_3"/>
    <property type="match status" value="1"/>
</dbReference>
<dbReference type="PANTHER" id="PTHR10110">
    <property type="entry name" value="SODIUM/HYDROGEN EXCHANGER"/>
    <property type="match status" value="1"/>
</dbReference>
<evidence type="ECO:0000256" key="1">
    <source>
        <dbReference type="ARBA" id="ARBA00004651"/>
    </source>
</evidence>
<dbReference type="Proteomes" id="UP000009168">
    <property type="component" value="Unassembled WGS sequence"/>
</dbReference>
<feature type="transmembrane region" description="Helical" evidence="12">
    <location>
        <begin position="92"/>
        <end position="113"/>
    </location>
</feature>
<dbReference type="GeneID" id="7829715"/>